<keyword evidence="7" id="KW-1185">Reference proteome</keyword>
<dbReference type="Pfam" id="PF08551">
    <property type="entry name" value="DUF1751"/>
    <property type="match status" value="1"/>
</dbReference>
<evidence type="ECO:0000256" key="4">
    <source>
        <dbReference type="ARBA" id="ARBA00023136"/>
    </source>
</evidence>
<feature type="transmembrane region" description="Helical" evidence="5">
    <location>
        <begin position="573"/>
        <end position="591"/>
    </location>
</feature>
<dbReference type="Gene3D" id="1.50.10.150">
    <property type="entry name" value="Voltage-dependent anion channel"/>
    <property type="match status" value="1"/>
</dbReference>
<dbReference type="SMART" id="SM01160">
    <property type="entry name" value="DUF1751"/>
    <property type="match status" value="1"/>
</dbReference>
<reference evidence="6" key="1">
    <citation type="submission" date="2023-03" db="EMBL/GenBank/DDBJ databases">
        <title>Mating type loci evolution in Malassezia.</title>
        <authorList>
            <person name="Coelho M.A."/>
        </authorList>
    </citation>
    <scope>NUCLEOTIDE SEQUENCE</scope>
    <source>
        <strain evidence="6">CBS 10434</strain>
    </source>
</reference>
<dbReference type="PANTHER" id="PTHR31162:SF0">
    <property type="entry name" value="MALIC ACID TRANSPORT PROTEIN"/>
    <property type="match status" value="1"/>
</dbReference>
<dbReference type="GO" id="GO:0015140">
    <property type="term" value="F:malate transmembrane transporter activity"/>
    <property type="evidence" value="ECO:0007669"/>
    <property type="project" value="InterPro"/>
</dbReference>
<dbReference type="Proteomes" id="UP001220961">
    <property type="component" value="Chromosome 5"/>
</dbReference>
<protein>
    <recommendedName>
        <fullName evidence="8">Malic acid transport protein</fullName>
    </recommendedName>
</protein>
<feature type="transmembrane region" description="Helical" evidence="5">
    <location>
        <begin position="500"/>
        <end position="524"/>
    </location>
</feature>
<dbReference type="GO" id="GO:0016020">
    <property type="term" value="C:membrane"/>
    <property type="evidence" value="ECO:0007669"/>
    <property type="project" value="UniProtKB-SubCell"/>
</dbReference>
<feature type="transmembrane region" description="Helical" evidence="5">
    <location>
        <begin position="52"/>
        <end position="71"/>
    </location>
</feature>
<accession>A0AAF0ECR8</accession>
<dbReference type="AlphaFoldDB" id="A0AAF0ECR8"/>
<keyword evidence="3 5" id="KW-1133">Transmembrane helix</keyword>
<feature type="transmembrane region" description="Helical" evidence="5">
    <location>
        <begin position="87"/>
        <end position="107"/>
    </location>
</feature>
<dbReference type="InterPro" id="IPR030185">
    <property type="entry name" value="Mae1"/>
</dbReference>
<comment type="subcellular location">
    <subcellularLocation>
        <location evidence="1">Membrane</location>
        <topology evidence="1">Multi-pass membrane protein</topology>
    </subcellularLocation>
</comment>
<organism evidence="6 7">
    <name type="scientific">Malassezia caprae</name>
    <dbReference type="NCBI Taxonomy" id="1381934"/>
    <lineage>
        <taxon>Eukaryota</taxon>
        <taxon>Fungi</taxon>
        <taxon>Dikarya</taxon>
        <taxon>Basidiomycota</taxon>
        <taxon>Ustilaginomycotina</taxon>
        <taxon>Malasseziomycetes</taxon>
        <taxon>Malasseziales</taxon>
        <taxon>Malasseziaceae</taxon>
        <taxon>Malassezia</taxon>
    </lineage>
</organism>
<feature type="transmembrane region" description="Helical" evidence="5">
    <location>
        <begin position="221"/>
        <end position="244"/>
    </location>
</feature>
<feature type="transmembrane region" description="Helical" evidence="5">
    <location>
        <begin position="322"/>
        <end position="344"/>
    </location>
</feature>
<dbReference type="InterPro" id="IPR013861">
    <property type="entry name" value="TMEM115/Pdh1/Rbl19"/>
</dbReference>
<evidence type="ECO:0000256" key="3">
    <source>
        <dbReference type="ARBA" id="ARBA00022989"/>
    </source>
</evidence>
<feature type="transmembrane region" description="Helical" evidence="5">
    <location>
        <begin position="420"/>
        <end position="440"/>
    </location>
</feature>
<feature type="transmembrane region" description="Helical" evidence="5">
    <location>
        <begin position="536"/>
        <end position="553"/>
    </location>
</feature>
<proteinExistence type="predicted"/>
<keyword evidence="4 5" id="KW-0472">Membrane</keyword>
<dbReference type="CDD" id="cd09317">
    <property type="entry name" value="TDT_Mae1_like"/>
    <property type="match status" value="1"/>
</dbReference>
<feature type="transmembrane region" description="Helical" evidence="5">
    <location>
        <begin position="476"/>
        <end position="494"/>
    </location>
</feature>
<dbReference type="InterPro" id="IPR038665">
    <property type="entry name" value="Voltage-dep_anion_channel_sf"/>
</dbReference>
<evidence type="ECO:0000256" key="2">
    <source>
        <dbReference type="ARBA" id="ARBA00022692"/>
    </source>
</evidence>
<dbReference type="EMBL" id="CP119912">
    <property type="protein sequence ID" value="WFD20401.1"/>
    <property type="molecule type" value="Genomic_DNA"/>
</dbReference>
<sequence>MREPRNFFDRLEHFTWAWFTVTMATGGLALLLNSGTQPHSFDGLDTIGKVVYIFDLVVFVTLCLCMIYRFVRWPQTFLESITHPTESLFLGPLFLSMATIISCMGRYGEPNTGPWLIWVLRILFWLYVALAFLLAVSQYALLFTSPKLKLIDMTPAWDLPIFPFMLSGTIASVTGGMQPPEHAVPILVAGITAQGLGFTVATLMSVLYVRRMIEFGLPPPAARPAMFIAAGPPSFTALALVGMAQNFPRDYINYFSYNLPFNMSGPGDAFSDEQQQLISIQITVTLAIWVAVFIWSMGVWFFCIALISTLMAARELKFKLNWWAFVFPNTGLTIATITIGKAFRSEGLKWVGSIMSILIVATWLFIFCMHVHAVITRKILWPGKDEDVAFAMVPGGTEAVRERVANVYAQAIALPQGTRVLLALLCIFTAALTAVRWLIAPLVYDAAALVLVVGTSWCFPWVLFTSAFATSTLIEFVLFVVLLPAAAPFLEAQWGTQELLLFSTAVIVSSNAVTWFLGLMLGLILRNDRMLFATHWEGLHTLLTGFLVAYAQIVPEATLPHIPWLRARDMPMLVVGVANVPCFFGILPRFLPIQIAWITSWIYLRFYQAHADGRRGDPSDEFAFVLWFPPPVQPVLAPVFNALHRVACAAHLVPRSAGYMDLELSLAQAQRSGAREEGEHRRAMALAALDARVAPAAAPASE</sequence>
<gene>
    <name evidence="6" type="ORF">MCAP1_002645</name>
</gene>
<feature type="transmembrane region" description="Helical" evidence="5">
    <location>
        <begin position="12"/>
        <end position="32"/>
    </location>
</feature>
<evidence type="ECO:0000313" key="7">
    <source>
        <dbReference type="Proteomes" id="UP001220961"/>
    </source>
</evidence>
<dbReference type="GO" id="GO:0006890">
    <property type="term" value="P:retrograde vesicle-mediated transport, Golgi to endoplasmic reticulum"/>
    <property type="evidence" value="ECO:0007669"/>
    <property type="project" value="InterPro"/>
</dbReference>
<feature type="transmembrane region" description="Helical" evidence="5">
    <location>
        <begin position="446"/>
        <end position="464"/>
    </location>
</feature>
<evidence type="ECO:0008006" key="8">
    <source>
        <dbReference type="Google" id="ProtNLM"/>
    </source>
</evidence>
<feature type="transmembrane region" description="Helical" evidence="5">
    <location>
        <begin position="350"/>
        <end position="375"/>
    </location>
</feature>
<name>A0AAF0ECR8_9BASI</name>
<dbReference type="PANTHER" id="PTHR31162">
    <property type="entry name" value="MALIC ACID TRANSPORT PROTEIN-RELATED"/>
    <property type="match status" value="1"/>
</dbReference>
<feature type="transmembrane region" description="Helical" evidence="5">
    <location>
        <begin position="122"/>
        <end position="144"/>
    </location>
</feature>
<keyword evidence="2 5" id="KW-0812">Transmembrane</keyword>
<dbReference type="Pfam" id="PF03595">
    <property type="entry name" value="SLAC1"/>
    <property type="match status" value="1"/>
</dbReference>
<feature type="transmembrane region" description="Helical" evidence="5">
    <location>
        <begin position="183"/>
        <end position="209"/>
    </location>
</feature>
<dbReference type="InterPro" id="IPR004695">
    <property type="entry name" value="SLAC1/Mae1/Ssu1/TehA"/>
</dbReference>
<evidence type="ECO:0000313" key="6">
    <source>
        <dbReference type="EMBL" id="WFD20401.1"/>
    </source>
</evidence>
<evidence type="ECO:0000256" key="1">
    <source>
        <dbReference type="ARBA" id="ARBA00004141"/>
    </source>
</evidence>
<feature type="transmembrane region" description="Helical" evidence="5">
    <location>
        <begin position="156"/>
        <end position="177"/>
    </location>
</feature>
<evidence type="ECO:0000256" key="5">
    <source>
        <dbReference type="SAM" id="Phobius"/>
    </source>
</evidence>
<feature type="transmembrane region" description="Helical" evidence="5">
    <location>
        <begin position="286"/>
        <end position="310"/>
    </location>
</feature>